<accession>G5J9D2</accession>
<evidence type="ECO:0000313" key="1">
    <source>
        <dbReference type="EMBL" id="EHJ11201.1"/>
    </source>
</evidence>
<dbReference type="RefSeq" id="WP_007312005.1">
    <property type="nucleotide sequence ID" value="NZ_AESD01000617.1"/>
</dbReference>
<evidence type="ECO:0008006" key="3">
    <source>
        <dbReference type="Google" id="ProtNLM"/>
    </source>
</evidence>
<dbReference type="PATRIC" id="fig|423471.3.peg.3796"/>
<dbReference type="AlphaFoldDB" id="G5J9D2"/>
<dbReference type="PANTHER" id="PTHR35332">
    <property type="entry name" value="REGULATION OF ENOLASE PROTEIN 1"/>
    <property type="match status" value="1"/>
</dbReference>
<evidence type="ECO:0000313" key="2">
    <source>
        <dbReference type="Proteomes" id="UP000003477"/>
    </source>
</evidence>
<proteinExistence type="predicted"/>
<protein>
    <recommendedName>
        <fullName evidence="3">DUF1349 domain-containing protein</fullName>
    </recommendedName>
</protein>
<dbReference type="PANTHER" id="PTHR35332:SF2">
    <property type="entry name" value="REGULATION OF ENOLASE PROTEIN 1"/>
    <property type="match status" value="1"/>
</dbReference>
<dbReference type="Gene3D" id="2.60.120.200">
    <property type="match status" value="1"/>
</dbReference>
<name>G5J9D2_CROWT</name>
<sequence>MKLDFSQGKWLNKPKLLTITDDSVTITTEPNTDFWQRSYYGFRNDNAPALLVESEVNFSFTAKVSFEYQTRFDQCGLIIYIDSENWFKASIEHENRQFSRLGSVVTNLGYSDWATTDIVSTNEMWYRLNRRGADFLIESSLNGTDFQQMRIFHLHCLGETSAEMGKLDPPAPPEKPIQFGLYACSPLNSSFSARFDNFKFDQCLWMAHRS</sequence>
<dbReference type="Pfam" id="PF07081">
    <property type="entry name" value="DUF1349"/>
    <property type="match status" value="1"/>
</dbReference>
<dbReference type="InterPro" id="IPR013320">
    <property type="entry name" value="ConA-like_dom_sf"/>
</dbReference>
<dbReference type="EMBL" id="AESD01000617">
    <property type="protein sequence ID" value="EHJ11201.1"/>
    <property type="molecule type" value="Genomic_DNA"/>
</dbReference>
<dbReference type="GeneID" id="88767530"/>
<reference evidence="1 2" key="1">
    <citation type="journal article" date="2011" name="Front. Microbiol.">
        <title>Two Strains of Crocosphaera watsonii with Highly Conserved Genomes are Distinguished by Strain-Specific Features.</title>
        <authorList>
            <person name="Bench S.R."/>
            <person name="Ilikchyan I.N."/>
            <person name="Tripp H.J."/>
            <person name="Zehr J.P."/>
        </authorList>
    </citation>
    <scope>NUCLEOTIDE SEQUENCE [LARGE SCALE GENOMIC DNA]</scope>
    <source>
        <strain evidence="1 2">WH 0003</strain>
    </source>
</reference>
<organism evidence="1 2">
    <name type="scientific">Crocosphaera watsonii WH 0003</name>
    <dbReference type="NCBI Taxonomy" id="423471"/>
    <lineage>
        <taxon>Bacteria</taxon>
        <taxon>Bacillati</taxon>
        <taxon>Cyanobacteriota</taxon>
        <taxon>Cyanophyceae</taxon>
        <taxon>Oscillatoriophycideae</taxon>
        <taxon>Chroococcales</taxon>
        <taxon>Aphanothecaceae</taxon>
        <taxon>Crocosphaera</taxon>
    </lineage>
</organism>
<comment type="caution">
    <text evidence="1">The sequence shown here is derived from an EMBL/GenBank/DDBJ whole genome shotgun (WGS) entry which is preliminary data.</text>
</comment>
<gene>
    <name evidence="1" type="ORF">CWATWH0003_4048</name>
</gene>
<dbReference type="InterPro" id="IPR009784">
    <property type="entry name" value="DUF1349"/>
</dbReference>
<dbReference type="PIRSF" id="PIRSF022704">
    <property type="entry name" value="UCP022704"/>
    <property type="match status" value="1"/>
</dbReference>
<dbReference type="Proteomes" id="UP000003477">
    <property type="component" value="Unassembled WGS sequence"/>
</dbReference>
<dbReference type="InterPro" id="IPR015987">
    <property type="entry name" value="UCP022704"/>
</dbReference>
<dbReference type="SUPFAM" id="SSF49899">
    <property type="entry name" value="Concanavalin A-like lectins/glucanases"/>
    <property type="match status" value="1"/>
</dbReference>